<proteinExistence type="inferred from homology"/>
<dbReference type="InterPro" id="IPR050259">
    <property type="entry name" value="SDR"/>
</dbReference>
<dbReference type="EMBL" id="UINC01231105">
    <property type="protein sequence ID" value="SVE63504.1"/>
    <property type="molecule type" value="Genomic_DNA"/>
</dbReference>
<dbReference type="Gene3D" id="3.40.50.720">
    <property type="entry name" value="NAD(P)-binding Rossmann-like Domain"/>
    <property type="match status" value="1"/>
</dbReference>
<dbReference type="PANTHER" id="PTHR42879">
    <property type="entry name" value="3-OXOACYL-(ACYL-CARRIER-PROTEIN) REDUCTASE"/>
    <property type="match status" value="1"/>
</dbReference>
<name>A0A383F3Q1_9ZZZZ</name>
<dbReference type="InterPro" id="IPR002347">
    <property type="entry name" value="SDR_fam"/>
</dbReference>
<dbReference type="CDD" id="cd05233">
    <property type="entry name" value="SDR_c"/>
    <property type="match status" value="1"/>
</dbReference>
<accession>A0A383F3Q1</accession>
<evidence type="ECO:0000313" key="2">
    <source>
        <dbReference type="EMBL" id="SVE63504.1"/>
    </source>
</evidence>
<organism evidence="2">
    <name type="scientific">marine metagenome</name>
    <dbReference type="NCBI Taxonomy" id="408172"/>
    <lineage>
        <taxon>unclassified sequences</taxon>
        <taxon>metagenomes</taxon>
        <taxon>ecological metagenomes</taxon>
    </lineage>
</organism>
<gene>
    <name evidence="2" type="ORF">METZ01_LOCUS516358</name>
</gene>
<evidence type="ECO:0008006" key="3">
    <source>
        <dbReference type="Google" id="ProtNLM"/>
    </source>
</evidence>
<dbReference type="Pfam" id="PF00106">
    <property type="entry name" value="adh_short"/>
    <property type="match status" value="1"/>
</dbReference>
<reference evidence="2" key="1">
    <citation type="submission" date="2018-05" db="EMBL/GenBank/DDBJ databases">
        <authorList>
            <person name="Lanie J.A."/>
            <person name="Ng W.-L."/>
            <person name="Kazmierczak K.M."/>
            <person name="Andrzejewski T.M."/>
            <person name="Davidsen T.M."/>
            <person name="Wayne K.J."/>
            <person name="Tettelin H."/>
            <person name="Glass J.I."/>
            <person name="Rusch D."/>
            <person name="Podicherti R."/>
            <person name="Tsui H.-C.T."/>
            <person name="Winkler M.E."/>
        </authorList>
    </citation>
    <scope>NUCLEOTIDE SEQUENCE</scope>
</reference>
<dbReference type="PRINTS" id="PR00080">
    <property type="entry name" value="SDRFAMILY"/>
</dbReference>
<evidence type="ECO:0000256" key="1">
    <source>
        <dbReference type="ARBA" id="ARBA00006484"/>
    </source>
</evidence>
<protein>
    <recommendedName>
        <fullName evidence="3">3-oxoacyl-ACP reductase</fullName>
    </recommendedName>
</protein>
<sequence>MNSIDLKDRCAIVTGGAQGFGLAIVKRFIESGAKVIIWDKDEEILNQIDLENCIKLIVDVTSFDSVSQGLKSGLDKLGKIDILVNNAGIAGPSFKTWNYPNDEWQKVIDIDLTGVFYCCKAVVPHMRKQNYGRIINISSIAGKEG</sequence>
<comment type="similarity">
    <text evidence="1">Belongs to the short-chain dehydrogenases/reductases (SDR) family.</text>
</comment>
<dbReference type="InterPro" id="IPR036291">
    <property type="entry name" value="NAD(P)-bd_dom_sf"/>
</dbReference>
<dbReference type="PANTHER" id="PTHR42879:SF2">
    <property type="entry name" value="3-OXOACYL-[ACYL-CARRIER-PROTEIN] REDUCTASE FABG"/>
    <property type="match status" value="1"/>
</dbReference>
<dbReference type="PRINTS" id="PR00081">
    <property type="entry name" value="GDHRDH"/>
</dbReference>
<dbReference type="SUPFAM" id="SSF51735">
    <property type="entry name" value="NAD(P)-binding Rossmann-fold domains"/>
    <property type="match status" value="1"/>
</dbReference>
<dbReference type="AlphaFoldDB" id="A0A383F3Q1"/>
<feature type="non-terminal residue" evidence="2">
    <location>
        <position position="145"/>
    </location>
</feature>